<feature type="short sequence motif" description="HXTX 1" evidence="2">
    <location>
        <begin position="43"/>
        <end position="46"/>
    </location>
</feature>
<dbReference type="Proteomes" id="UP000295636">
    <property type="component" value="Unassembled WGS sequence"/>
</dbReference>
<dbReference type="SUPFAM" id="SSF55144">
    <property type="entry name" value="LigT-like"/>
    <property type="match status" value="1"/>
</dbReference>
<evidence type="ECO:0000313" key="4">
    <source>
        <dbReference type="Proteomes" id="UP000295636"/>
    </source>
</evidence>
<dbReference type="InterPro" id="IPR004175">
    <property type="entry name" value="RNA_CPDase"/>
</dbReference>
<dbReference type="EMBL" id="SMRT01000001">
    <property type="protein sequence ID" value="TDG00502.1"/>
    <property type="molecule type" value="Genomic_DNA"/>
</dbReference>
<proteinExistence type="inferred from homology"/>
<comment type="catalytic activity">
    <reaction evidence="2">
        <text>a 3'-end 2',3'-cyclophospho-ribonucleotide-RNA + H2O = a 3'-end 2'-phospho-ribonucleotide-RNA + H(+)</text>
        <dbReference type="Rhea" id="RHEA:11828"/>
        <dbReference type="Rhea" id="RHEA-COMP:10464"/>
        <dbReference type="Rhea" id="RHEA-COMP:17353"/>
        <dbReference type="ChEBI" id="CHEBI:15377"/>
        <dbReference type="ChEBI" id="CHEBI:15378"/>
        <dbReference type="ChEBI" id="CHEBI:83064"/>
        <dbReference type="ChEBI" id="CHEBI:173113"/>
        <dbReference type="EC" id="3.1.4.58"/>
    </reaction>
</comment>
<feature type="active site" description="Proton acceptor" evidence="2">
    <location>
        <position position="130"/>
    </location>
</feature>
<dbReference type="Pfam" id="PF13563">
    <property type="entry name" value="2_5_RNA_ligase2"/>
    <property type="match status" value="1"/>
</dbReference>
<comment type="function">
    <text evidence="2">Hydrolyzes RNA 2',3'-cyclic phosphodiester to an RNA 2'-phosphomonoester.</text>
</comment>
<reference evidence="3 4" key="1">
    <citation type="submission" date="2019-03" db="EMBL/GenBank/DDBJ databases">
        <title>This is whole genome sequence of Paenibacillus sp MS74 strain.</title>
        <authorList>
            <person name="Trinh H.N."/>
        </authorList>
    </citation>
    <scope>NUCLEOTIDE SEQUENCE [LARGE SCALE GENOMIC DNA]</scope>
    <source>
        <strain evidence="3 4">MS74</strain>
    </source>
</reference>
<dbReference type="AlphaFoldDB" id="A0A4R5KWT6"/>
<feature type="short sequence motif" description="HXTX 2" evidence="2">
    <location>
        <begin position="130"/>
        <end position="133"/>
    </location>
</feature>
<dbReference type="NCBIfam" id="TIGR02258">
    <property type="entry name" value="2_5_ligase"/>
    <property type="match status" value="1"/>
</dbReference>
<name>A0A4R5KWT6_9BACL</name>
<dbReference type="RefSeq" id="WP_133225211.1">
    <property type="nucleotide sequence ID" value="NZ_SMRT01000001.1"/>
</dbReference>
<dbReference type="OrthoDB" id="9789350at2"/>
<evidence type="ECO:0000256" key="2">
    <source>
        <dbReference type="HAMAP-Rule" id="MF_01940"/>
    </source>
</evidence>
<dbReference type="HAMAP" id="MF_01940">
    <property type="entry name" value="RNA_CPDase"/>
    <property type="match status" value="1"/>
</dbReference>
<accession>A0A4R5KWT6</accession>
<comment type="similarity">
    <text evidence="2">Belongs to the 2H phosphoesterase superfamily. ThpR family.</text>
</comment>
<dbReference type="InterPro" id="IPR009097">
    <property type="entry name" value="Cyclic_Pdiesterase"/>
</dbReference>
<dbReference type="EC" id="3.1.4.58" evidence="2"/>
<dbReference type="GO" id="GO:0008664">
    <property type="term" value="F:RNA 2',3'-cyclic 3'-phosphodiesterase activity"/>
    <property type="evidence" value="ECO:0007669"/>
    <property type="project" value="UniProtKB-EC"/>
</dbReference>
<gene>
    <name evidence="3" type="primary">thpR</name>
    <name evidence="3" type="ORF">E1757_02390</name>
</gene>
<organism evidence="3 4">
    <name type="scientific">Paenibacillus piri</name>
    <dbReference type="NCBI Taxonomy" id="2547395"/>
    <lineage>
        <taxon>Bacteria</taxon>
        <taxon>Bacillati</taxon>
        <taxon>Bacillota</taxon>
        <taxon>Bacilli</taxon>
        <taxon>Bacillales</taxon>
        <taxon>Paenibacillaceae</taxon>
        <taxon>Paenibacillus</taxon>
    </lineage>
</organism>
<dbReference type="PANTHER" id="PTHR35561">
    <property type="entry name" value="RNA 2',3'-CYCLIC PHOSPHODIESTERASE"/>
    <property type="match status" value="1"/>
</dbReference>
<feature type="active site" description="Proton donor" evidence="2">
    <location>
        <position position="43"/>
    </location>
</feature>
<dbReference type="PANTHER" id="PTHR35561:SF1">
    <property type="entry name" value="RNA 2',3'-CYCLIC PHOSPHODIESTERASE"/>
    <property type="match status" value="1"/>
</dbReference>
<keyword evidence="4" id="KW-1185">Reference proteome</keyword>
<sequence>MTRPRLFLALPLDQEQRSWLRRLREELQPALPFQKWVHTDDLHITLKFLGETETVAVSAISSLMRGLAAASSPLALSLQRFGTFGKPSAPSILWIGVGGDMDALRHLHAQSEKAMESAGFAPDNRSYSPHLTVARNYAGAAAFSKAGLASAEQMLAAHSTGMHWTVEQIILYRSHLGRTPMYEAVDRFPLG</sequence>
<evidence type="ECO:0000256" key="1">
    <source>
        <dbReference type="ARBA" id="ARBA00022801"/>
    </source>
</evidence>
<protein>
    <recommendedName>
        <fullName evidence="2">RNA 2',3'-cyclic phosphodiesterase</fullName>
        <shortName evidence="2">RNA 2',3'-CPDase</shortName>
        <ecNumber evidence="2">3.1.4.58</ecNumber>
    </recommendedName>
</protein>
<evidence type="ECO:0000313" key="3">
    <source>
        <dbReference type="EMBL" id="TDG00502.1"/>
    </source>
</evidence>
<comment type="caution">
    <text evidence="3">The sequence shown here is derived from an EMBL/GenBank/DDBJ whole genome shotgun (WGS) entry which is preliminary data.</text>
</comment>
<dbReference type="GO" id="GO:0004113">
    <property type="term" value="F:2',3'-cyclic-nucleotide 3'-phosphodiesterase activity"/>
    <property type="evidence" value="ECO:0007669"/>
    <property type="project" value="InterPro"/>
</dbReference>
<dbReference type="Gene3D" id="3.90.1140.10">
    <property type="entry name" value="Cyclic phosphodiesterase"/>
    <property type="match status" value="1"/>
</dbReference>
<keyword evidence="1 2" id="KW-0378">Hydrolase</keyword>